<comment type="caution">
    <text evidence="4">The sequence shown here is derived from an EMBL/GenBank/DDBJ whole genome shotgun (WGS) entry which is preliminary data.</text>
</comment>
<protein>
    <recommendedName>
        <fullName evidence="3">C2H2-type domain-containing protein</fullName>
    </recommendedName>
</protein>
<dbReference type="PROSITE" id="PS50157">
    <property type="entry name" value="ZINC_FINGER_C2H2_2"/>
    <property type="match status" value="2"/>
</dbReference>
<accession>A0A1Y2DPF1</accession>
<dbReference type="GO" id="GO:0008270">
    <property type="term" value="F:zinc ion binding"/>
    <property type="evidence" value="ECO:0007669"/>
    <property type="project" value="UniProtKB-KW"/>
</dbReference>
<sequence length="103" mass="12030">CNRAFARNFNLQSHIKSHMGVRDFSCPECSKKFSRKHDCSRHCIAIHGYDKETGQPPEHLLAAREEREREQAQRERQEHAMREDLRMVEGQMSLPVGREMGPP</sequence>
<dbReference type="Gene3D" id="3.30.160.60">
    <property type="entry name" value="Classic Zinc Finger"/>
    <property type="match status" value="2"/>
</dbReference>
<evidence type="ECO:0000313" key="4">
    <source>
        <dbReference type="EMBL" id="ORY61049.1"/>
    </source>
</evidence>
<keyword evidence="1" id="KW-0479">Metal-binding</keyword>
<dbReference type="PROSITE" id="PS00028">
    <property type="entry name" value="ZINC_FINGER_C2H2_1"/>
    <property type="match status" value="1"/>
</dbReference>
<dbReference type="InterPro" id="IPR036236">
    <property type="entry name" value="Znf_C2H2_sf"/>
</dbReference>
<feature type="domain" description="C2H2-type" evidence="3">
    <location>
        <begin position="24"/>
        <end position="52"/>
    </location>
</feature>
<feature type="non-terminal residue" evidence="4">
    <location>
        <position position="1"/>
    </location>
</feature>
<gene>
    <name evidence="4" type="ORF">BCR35DRAFT_270815</name>
</gene>
<keyword evidence="1" id="KW-0863">Zinc-finger</keyword>
<dbReference type="InParanoid" id="A0A1Y2DPF1"/>
<evidence type="ECO:0000256" key="1">
    <source>
        <dbReference type="PROSITE-ProRule" id="PRU00042"/>
    </source>
</evidence>
<dbReference type="STRING" id="106004.A0A1Y2DPF1"/>
<organism evidence="4 5">
    <name type="scientific">Leucosporidium creatinivorum</name>
    <dbReference type="NCBI Taxonomy" id="106004"/>
    <lineage>
        <taxon>Eukaryota</taxon>
        <taxon>Fungi</taxon>
        <taxon>Dikarya</taxon>
        <taxon>Basidiomycota</taxon>
        <taxon>Pucciniomycotina</taxon>
        <taxon>Microbotryomycetes</taxon>
        <taxon>Leucosporidiales</taxon>
        <taxon>Leucosporidium</taxon>
    </lineage>
</organism>
<dbReference type="AlphaFoldDB" id="A0A1Y2DPF1"/>
<dbReference type="SUPFAM" id="SSF57667">
    <property type="entry name" value="beta-beta-alpha zinc fingers"/>
    <property type="match status" value="1"/>
</dbReference>
<feature type="compositionally biased region" description="Basic and acidic residues" evidence="2">
    <location>
        <begin position="64"/>
        <end position="87"/>
    </location>
</feature>
<evidence type="ECO:0000313" key="5">
    <source>
        <dbReference type="Proteomes" id="UP000193467"/>
    </source>
</evidence>
<proteinExistence type="predicted"/>
<dbReference type="EMBL" id="MCGR01000073">
    <property type="protein sequence ID" value="ORY61049.1"/>
    <property type="molecule type" value="Genomic_DNA"/>
</dbReference>
<keyword evidence="5" id="KW-1185">Reference proteome</keyword>
<feature type="domain" description="C2H2-type" evidence="3">
    <location>
        <begin position="1"/>
        <end position="23"/>
    </location>
</feature>
<keyword evidence="1" id="KW-0862">Zinc</keyword>
<evidence type="ECO:0000256" key="2">
    <source>
        <dbReference type="SAM" id="MobiDB-lite"/>
    </source>
</evidence>
<dbReference type="Proteomes" id="UP000193467">
    <property type="component" value="Unassembled WGS sequence"/>
</dbReference>
<name>A0A1Y2DPF1_9BASI</name>
<dbReference type="OrthoDB" id="8117402at2759"/>
<dbReference type="InterPro" id="IPR013087">
    <property type="entry name" value="Znf_C2H2_type"/>
</dbReference>
<evidence type="ECO:0000259" key="3">
    <source>
        <dbReference type="PROSITE" id="PS50157"/>
    </source>
</evidence>
<feature type="region of interest" description="Disordered" evidence="2">
    <location>
        <begin position="64"/>
        <end position="103"/>
    </location>
</feature>
<reference evidence="4 5" key="1">
    <citation type="submission" date="2016-07" db="EMBL/GenBank/DDBJ databases">
        <title>Pervasive Adenine N6-methylation of Active Genes in Fungi.</title>
        <authorList>
            <consortium name="DOE Joint Genome Institute"/>
            <person name="Mondo S.J."/>
            <person name="Dannebaum R.O."/>
            <person name="Kuo R.C."/>
            <person name="Labutti K."/>
            <person name="Haridas S."/>
            <person name="Kuo A."/>
            <person name="Salamov A."/>
            <person name="Ahrendt S.R."/>
            <person name="Lipzen A."/>
            <person name="Sullivan W."/>
            <person name="Andreopoulos W.B."/>
            <person name="Clum A."/>
            <person name="Lindquist E."/>
            <person name="Daum C."/>
            <person name="Ramamoorthy G.K."/>
            <person name="Gryganskyi A."/>
            <person name="Culley D."/>
            <person name="Magnuson J.K."/>
            <person name="James T.Y."/>
            <person name="O'Malley M.A."/>
            <person name="Stajich J.E."/>
            <person name="Spatafora J.W."/>
            <person name="Visel A."/>
            <person name="Grigoriev I.V."/>
        </authorList>
    </citation>
    <scope>NUCLEOTIDE SEQUENCE [LARGE SCALE GENOMIC DNA]</scope>
    <source>
        <strain evidence="4 5">62-1032</strain>
    </source>
</reference>